<comment type="caution">
    <text evidence="1">The sequence shown here is derived from an EMBL/GenBank/DDBJ whole genome shotgun (WGS) entry which is preliminary data.</text>
</comment>
<dbReference type="Proteomes" id="UP000253782">
    <property type="component" value="Unassembled WGS sequence"/>
</dbReference>
<evidence type="ECO:0000313" key="1">
    <source>
        <dbReference type="EMBL" id="RDD80468.1"/>
    </source>
</evidence>
<dbReference type="Gene3D" id="2.60.110.10">
    <property type="entry name" value="Thaumatin"/>
    <property type="match status" value="1"/>
</dbReference>
<reference evidence="1 2" key="1">
    <citation type="submission" date="2018-07" db="EMBL/GenBank/DDBJ databases">
        <title>Dyella tabacisoli L4-6T, whole genome shotgun sequence.</title>
        <authorList>
            <person name="Zhou X.-K."/>
            <person name="Li W.-J."/>
            <person name="Duan Y.-Q."/>
        </authorList>
    </citation>
    <scope>NUCLEOTIDE SEQUENCE [LARGE SCALE GENOMIC DNA]</scope>
    <source>
        <strain evidence="1 2">L4-6</strain>
    </source>
</reference>
<sequence length="210" mass="21738">MITLGINPSHPFGINSISQLPSSWKIKPQPAQSTTQGVFMLPANSSVSFNSGSKSFSGNIAFGKTFTARGCGGASNPYPNSTNLAEFTLNMPGETVDISGVNGTNALIAIKFKGQTQQNQWNDGAGGNANVTYIANESIMGWAPVPGVYGWQATGCTTSSNPPNPMRNCPAPVNAPSKPQVQSIAQCNIQRSGNVPTGGTVQIIFSGAAS</sequence>
<evidence type="ECO:0000313" key="2">
    <source>
        <dbReference type="Proteomes" id="UP000253782"/>
    </source>
</evidence>
<name>A0A369UL71_9GAMM</name>
<dbReference type="InterPro" id="IPR037176">
    <property type="entry name" value="Osmotin/thaumatin-like_sf"/>
</dbReference>
<protein>
    <submittedName>
        <fullName evidence="1">Uncharacterized protein</fullName>
    </submittedName>
</protein>
<proteinExistence type="predicted"/>
<dbReference type="OrthoDB" id="9961895at2"/>
<gene>
    <name evidence="1" type="ORF">DVJ77_16325</name>
</gene>
<dbReference type="AlphaFoldDB" id="A0A369UL71"/>
<accession>A0A369UL71</accession>
<dbReference type="EMBL" id="QQAH01000016">
    <property type="protein sequence ID" value="RDD80468.1"/>
    <property type="molecule type" value="Genomic_DNA"/>
</dbReference>
<organism evidence="1 2">
    <name type="scientific">Dyella tabacisoli</name>
    <dbReference type="NCBI Taxonomy" id="2282381"/>
    <lineage>
        <taxon>Bacteria</taxon>
        <taxon>Pseudomonadati</taxon>
        <taxon>Pseudomonadota</taxon>
        <taxon>Gammaproteobacteria</taxon>
        <taxon>Lysobacterales</taxon>
        <taxon>Rhodanobacteraceae</taxon>
        <taxon>Dyella</taxon>
    </lineage>
</organism>
<keyword evidence="2" id="KW-1185">Reference proteome</keyword>